<evidence type="ECO:0000313" key="2">
    <source>
        <dbReference type="Proteomes" id="UP000237310"/>
    </source>
</evidence>
<dbReference type="EMBL" id="PQVG01000008">
    <property type="protein sequence ID" value="POY37659.1"/>
    <property type="molecule type" value="Genomic_DNA"/>
</dbReference>
<evidence type="ECO:0000313" key="1">
    <source>
        <dbReference type="EMBL" id="POY37659.1"/>
    </source>
</evidence>
<name>A0A2S5A5S7_9FLAO</name>
<gene>
    <name evidence="1" type="ORF">C3L50_13880</name>
</gene>
<proteinExistence type="predicted"/>
<accession>A0A2S5A5S7</accession>
<dbReference type="AlphaFoldDB" id="A0A2S5A5S7"/>
<protein>
    <submittedName>
        <fullName evidence="1">Uncharacterized protein</fullName>
    </submittedName>
</protein>
<comment type="caution">
    <text evidence="1">The sequence shown here is derived from an EMBL/GenBank/DDBJ whole genome shotgun (WGS) entry which is preliminary data.</text>
</comment>
<keyword evidence="2" id="KW-1185">Reference proteome</keyword>
<sequence>MKISGIFVLKLVVYLELSGYFKLVVLDHRIQRKSNIMKKLIIMSILILFSCKNENPKLTANFKDFFYINLNLTETNSLKFSVNDTLYLQKSFSEKPDEHYIVILNRQVKDSLINRINALSFEKYEPNYIGGVNKQVLIICRNKKSEFISIDEKNGSSEIRTFKNWLEKLENELKFIKTKENSHFWNNKNIVPAPPPPKKVNIKFNSNSH</sequence>
<dbReference type="Proteomes" id="UP000237310">
    <property type="component" value="Unassembled WGS sequence"/>
</dbReference>
<reference evidence="1 2" key="1">
    <citation type="submission" date="2018-01" db="EMBL/GenBank/DDBJ databases">
        <authorList>
            <person name="Gaut B.S."/>
            <person name="Morton B.R."/>
            <person name="Clegg M.T."/>
            <person name="Duvall M.R."/>
        </authorList>
    </citation>
    <scope>NUCLEOTIDE SEQUENCE [LARGE SCALE GENOMIC DNA]</scope>
    <source>
        <strain evidence="1 2">HR-AY</strain>
    </source>
</reference>
<organism evidence="1 2">
    <name type="scientific">Flavobacterium alvei</name>
    <dbReference type="NCBI Taxonomy" id="2080416"/>
    <lineage>
        <taxon>Bacteria</taxon>
        <taxon>Pseudomonadati</taxon>
        <taxon>Bacteroidota</taxon>
        <taxon>Flavobacteriia</taxon>
        <taxon>Flavobacteriales</taxon>
        <taxon>Flavobacteriaceae</taxon>
        <taxon>Flavobacterium</taxon>
    </lineage>
</organism>